<dbReference type="SMART" id="SM01019">
    <property type="entry name" value="B3"/>
    <property type="match status" value="2"/>
</dbReference>
<feature type="non-terminal residue" evidence="8">
    <location>
        <position position="1"/>
    </location>
</feature>
<dbReference type="AlphaFoldDB" id="A0A371HLZ4"/>
<keyword evidence="9" id="KW-1185">Reference proteome</keyword>
<keyword evidence="3" id="KW-0238">DNA-binding</keyword>
<organism evidence="8 9">
    <name type="scientific">Mucuna pruriens</name>
    <name type="common">Velvet bean</name>
    <name type="synonym">Dolichos pruriens</name>
    <dbReference type="NCBI Taxonomy" id="157652"/>
    <lineage>
        <taxon>Eukaryota</taxon>
        <taxon>Viridiplantae</taxon>
        <taxon>Streptophyta</taxon>
        <taxon>Embryophyta</taxon>
        <taxon>Tracheophyta</taxon>
        <taxon>Spermatophyta</taxon>
        <taxon>Magnoliopsida</taxon>
        <taxon>eudicotyledons</taxon>
        <taxon>Gunneridae</taxon>
        <taxon>Pentapetalae</taxon>
        <taxon>rosids</taxon>
        <taxon>fabids</taxon>
        <taxon>Fabales</taxon>
        <taxon>Fabaceae</taxon>
        <taxon>Papilionoideae</taxon>
        <taxon>50 kb inversion clade</taxon>
        <taxon>NPAAA clade</taxon>
        <taxon>indigoferoid/millettioid clade</taxon>
        <taxon>Phaseoleae</taxon>
        <taxon>Mucuna</taxon>
    </lineage>
</organism>
<evidence type="ECO:0000313" key="9">
    <source>
        <dbReference type="Proteomes" id="UP000257109"/>
    </source>
</evidence>
<proteinExistence type="predicted"/>
<evidence type="ECO:0000256" key="2">
    <source>
        <dbReference type="ARBA" id="ARBA00023015"/>
    </source>
</evidence>
<dbReference type="InterPro" id="IPR003340">
    <property type="entry name" value="B3_DNA-bd"/>
</dbReference>
<dbReference type="SUPFAM" id="SSF101936">
    <property type="entry name" value="DNA-binding pseudobarrel domain"/>
    <property type="match status" value="2"/>
</dbReference>
<dbReference type="CDD" id="cd10017">
    <property type="entry name" value="B3_DNA"/>
    <property type="match status" value="2"/>
</dbReference>
<comment type="caution">
    <text evidence="8">The sequence shown here is derived from an EMBL/GenBank/DDBJ whole genome shotgun (WGS) entry which is preliminary data.</text>
</comment>
<dbReference type="Proteomes" id="UP000257109">
    <property type="component" value="Unassembled WGS sequence"/>
</dbReference>
<dbReference type="EMBL" id="QJKJ01002220">
    <property type="protein sequence ID" value="RDY03744.1"/>
    <property type="molecule type" value="Genomic_DNA"/>
</dbReference>
<dbReference type="STRING" id="157652.A0A371HLZ4"/>
<keyword evidence="5" id="KW-0539">Nucleus</keyword>
<keyword evidence="4" id="KW-0804">Transcription</keyword>
<dbReference type="OrthoDB" id="1542650at2759"/>
<feature type="domain" description="TF-B3" evidence="7">
    <location>
        <begin position="348"/>
        <end position="455"/>
    </location>
</feature>
<reference evidence="8" key="1">
    <citation type="submission" date="2018-05" db="EMBL/GenBank/DDBJ databases">
        <title>Draft genome of Mucuna pruriens seed.</title>
        <authorList>
            <person name="Nnadi N.E."/>
            <person name="Vos R."/>
            <person name="Hasami M.H."/>
            <person name="Devisetty U.K."/>
            <person name="Aguiy J.C."/>
        </authorList>
    </citation>
    <scope>NUCLEOTIDE SEQUENCE [LARGE SCALE GENOMIC DNA]</scope>
    <source>
        <strain evidence="8">JCA_2017</strain>
    </source>
</reference>
<dbReference type="PANTHER" id="PTHR31541">
    <property type="entry name" value="B3 DOMAIN PLANT PROTEIN-RELATED"/>
    <property type="match status" value="1"/>
</dbReference>
<dbReference type="PANTHER" id="PTHR31541:SF28">
    <property type="entry name" value="TF-B3 DOMAIN-CONTAINING PROTEIN"/>
    <property type="match status" value="1"/>
</dbReference>
<evidence type="ECO:0000256" key="6">
    <source>
        <dbReference type="SAM" id="MobiDB-lite"/>
    </source>
</evidence>
<feature type="region of interest" description="Disordered" evidence="6">
    <location>
        <begin position="1"/>
        <end position="21"/>
    </location>
</feature>
<evidence type="ECO:0000313" key="8">
    <source>
        <dbReference type="EMBL" id="RDY03744.1"/>
    </source>
</evidence>
<sequence>MESMENCKQHKRDYSQMQRKDNDKVYNEDEITTLELLEIMQMNKDLHKWHENLVCNKRCKEFVEGPSSSSSASASSTITIDEDDKNAESLVSLVINYEEERHRSLIENSSDLPPLESLRDCVLECGKPLKKQLQKSDVNTHNNRLLLNKKHVETIFLPMLKNDENIKTGIQVCVYDMHDNVYPMTFKIWADKYYILTTKWNSFFKFHKLQTQDFVTVWMFRHSISNRLCFALAYQKNCSQMQRKDIDKVFSEDEITTLELLDIMQMDKDLHKWHENLVCNKRCKEFVEGSSSALSTTTMDEDDKITESLVSLVSKYKEERHRSLIQNRSDLPPLESLRDYILECGKPLEKQLQKSDVNTNNNRLLLNKKHVETIFLPLLKNDENIKTGIQVCVYDMHDHVYPMTFKIWADKYYILTTNWNNFFKFHKLQTQDFVTVWMFRHSISNRLCFALAYQKNSQES</sequence>
<evidence type="ECO:0000256" key="5">
    <source>
        <dbReference type="ARBA" id="ARBA00023242"/>
    </source>
</evidence>
<protein>
    <submittedName>
        <fullName evidence="8">B3 domain-containing protein</fullName>
    </submittedName>
</protein>
<evidence type="ECO:0000256" key="1">
    <source>
        <dbReference type="ARBA" id="ARBA00004123"/>
    </source>
</evidence>
<evidence type="ECO:0000259" key="7">
    <source>
        <dbReference type="SMART" id="SM01019"/>
    </source>
</evidence>
<dbReference type="GO" id="GO:0005634">
    <property type="term" value="C:nucleus"/>
    <property type="evidence" value="ECO:0007669"/>
    <property type="project" value="UniProtKB-SubCell"/>
</dbReference>
<keyword evidence="2" id="KW-0805">Transcription regulation</keyword>
<dbReference type="GO" id="GO:0003677">
    <property type="term" value="F:DNA binding"/>
    <property type="evidence" value="ECO:0007669"/>
    <property type="project" value="UniProtKB-KW"/>
</dbReference>
<dbReference type="Gene3D" id="2.40.330.10">
    <property type="entry name" value="DNA-binding pseudobarrel domain"/>
    <property type="match status" value="2"/>
</dbReference>
<dbReference type="InterPro" id="IPR015300">
    <property type="entry name" value="DNA-bd_pseudobarrel_sf"/>
</dbReference>
<comment type="subcellular location">
    <subcellularLocation>
        <location evidence="1">Nucleus</location>
    </subcellularLocation>
</comment>
<gene>
    <name evidence="8" type="ORF">CR513_12643</name>
</gene>
<accession>A0A371HLZ4</accession>
<evidence type="ECO:0000256" key="3">
    <source>
        <dbReference type="ARBA" id="ARBA00023125"/>
    </source>
</evidence>
<name>A0A371HLZ4_MUCPR</name>
<feature type="domain" description="TF-B3" evidence="7">
    <location>
        <begin position="129"/>
        <end position="236"/>
    </location>
</feature>
<dbReference type="InterPro" id="IPR005508">
    <property type="entry name" value="At2g31720-like"/>
</dbReference>
<evidence type="ECO:0000256" key="4">
    <source>
        <dbReference type="ARBA" id="ARBA00023163"/>
    </source>
</evidence>